<dbReference type="Proteomes" id="UP000810252">
    <property type="component" value="Unassembled WGS sequence"/>
</dbReference>
<dbReference type="InterPro" id="IPR008969">
    <property type="entry name" value="CarboxyPept-like_regulatory"/>
</dbReference>
<reference evidence="4" key="2">
    <citation type="journal article" date="2021" name="PeerJ">
        <title>Extensive microbial diversity within the chicken gut microbiome revealed by metagenomics and culture.</title>
        <authorList>
            <person name="Gilroy R."/>
            <person name="Ravi A."/>
            <person name="Getino M."/>
            <person name="Pursley I."/>
            <person name="Horton D.L."/>
            <person name="Alikhan N.F."/>
            <person name="Baker D."/>
            <person name="Gharbi K."/>
            <person name="Hall N."/>
            <person name="Watson M."/>
            <person name="Adriaenssens E.M."/>
            <person name="Foster-Nyarko E."/>
            <person name="Jarju S."/>
            <person name="Secka A."/>
            <person name="Antonio M."/>
            <person name="Oren A."/>
            <person name="Chaudhuri R.R."/>
            <person name="La Ragione R."/>
            <person name="Hildebrand F."/>
            <person name="Pallen M.J."/>
        </authorList>
    </citation>
    <scope>NUCLEOTIDE SEQUENCE</scope>
    <source>
        <strain evidence="4">20514</strain>
    </source>
</reference>
<accession>A0A9D9EK87</accession>
<feature type="domain" description="TonB-dependent receptor plug" evidence="3">
    <location>
        <begin position="124"/>
        <end position="226"/>
    </location>
</feature>
<dbReference type="Gene3D" id="2.170.130.10">
    <property type="entry name" value="TonB-dependent receptor, plug domain"/>
    <property type="match status" value="1"/>
</dbReference>
<feature type="chain" id="PRO_5039702093" evidence="2">
    <location>
        <begin position="25"/>
        <end position="1045"/>
    </location>
</feature>
<feature type="signal peptide" evidence="2">
    <location>
        <begin position="1"/>
        <end position="24"/>
    </location>
</feature>
<keyword evidence="2" id="KW-0732">Signal</keyword>
<keyword evidence="1" id="KW-1134">Transmembrane beta strand</keyword>
<dbReference type="GO" id="GO:0009279">
    <property type="term" value="C:cell outer membrane"/>
    <property type="evidence" value="ECO:0007669"/>
    <property type="project" value="UniProtKB-SubCell"/>
</dbReference>
<evidence type="ECO:0000313" key="5">
    <source>
        <dbReference type="Proteomes" id="UP000810252"/>
    </source>
</evidence>
<keyword evidence="1" id="KW-0472">Membrane</keyword>
<evidence type="ECO:0000259" key="3">
    <source>
        <dbReference type="Pfam" id="PF07715"/>
    </source>
</evidence>
<dbReference type="SUPFAM" id="SSF56935">
    <property type="entry name" value="Porins"/>
    <property type="match status" value="1"/>
</dbReference>
<evidence type="ECO:0000256" key="1">
    <source>
        <dbReference type="PROSITE-ProRule" id="PRU01360"/>
    </source>
</evidence>
<dbReference type="NCBIfam" id="TIGR04056">
    <property type="entry name" value="OMP_RagA_SusC"/>
    <property type="match status" value="1"/>
</dbReference>
<keyword evidence="1" id="KW-0998">Cell outer membrane</keyword>
<comment type="similarity">
    <text evidence="1">Belongs to the TonB-dependent receptor family.</text>
</comment>
<dbReference type="PROSITE" id="PS52016">
    <property type="entry name" value="TONB_DEPENDENT_REC_3"/>
    <property type="match status" value="1"/>
</dbReference>
<dbReference type="SUPFAM" id="SSF49464">
    <property type="entry name" value="Carboxypeptidase regulatory domain-like"/>
    <property type="match status" value="1"/>
</dbReference>
<keyword evidence="1" id="KW-0812">Transmembrane</keyword>
<dbReference type="InterPro" id="IPR023997">
    <property type="entry name" value="TonB-dep_OMP_SusC/RagA_CS"/>
</dbReference>
<dbReference type="AlphaFoldDB" id="A0A9D9EK87"/>
<dbReference type="EMBL" id="JADIMQ010000128">
    <property type="protein sequence ID" value="MBO8449397.1"/>
    <property type="molecule type" value="Genomic_DNA"/>
</dbReference>
<gene>
    <name evidence="4" type="ORF">IAC29_09020</name>
</gene>
<sequence>MNHLYKFLMAMALLVSAGISSVYAQDDGKRRISGTVTDDNGEPLTGAYVYIKDTQVGTTTNLDGIYVIDIDPDDELTFSFVGFLEQTVKPKATSNTLNVKLQPDALMAEEAVVIAYGAQKREAVVSALSTITTDDIKVTSSNITSALQGQIPGLISVQRSAEPGRDDAEFWIRGVSTFKGGSTPLVLVDGIPRDIADIEPDEIDSFSLLKDAAATAVYGAEGANGVILVTTKRGLISKPEISLRVEQSVASPYRLPEFVDSWTYMELANEALMNDGFAPQFSDAEIELYRTGADPDLYPNVDWMDELINKAVHSQRYTMNFRGGAENAKYFVSGGYYQTDGIWKKNPDTRYNSNFSYERYSLRSNIDLKVSKTTNLSIDLAGQYVNRRTSNRSADDIFGFMLHTPPYLFPAIYSDGTFATYPTEGDSNNRNPYNMLYNQGYRKFYSTQIQSKVTIDQDLNFITPGLSAKGIVSFDYNADAETLRDYWPSLYHATGRDEYGNLQYTTISSGSPNLEDPEFKSNTYTRKIYIEGSINYSRVFANKHAVGAMLLYNMKERQLNNPVLPYRKQGLVGRATYGYDNRYFIEANFGYTGSETFAKGRRFGFFPAVGVSYLISNESFYPADLKKVLSNAKIRLSYGRTGNDDTGGDRFLYRAQFFEGDGFNFYQGYGSNGGTSSSNIGEGIYDELFENMTLGWEIETKRNIGIDLGFFTRNIQLTIDYFNNTRTGILLQRNTIPGVAGFHEKPWQNYGIVRNQGLDASLELYKKFGDWTVSARGTFTFARNKILEYDELTPLYDYQRITGTRVNEQTVYIAERLYTVEDFIVTENNNGTYSYELKPGLPDVALAGTLGPGDIKYRDMNNDGIIDSNDKVRGVGHPYTPEINYGFGFNVEWKGIYASVFFTGVANTSVLLASGNNHFWPFNWGIDKGNYRTQFLDRWTAENPSQDVTMPRIHSHYNYNVNKEPNTWWLRDGSFLRLKNVEIGYELPKKALDAIRLDGVRFYVLGENLCVWDHIKYWDPEMGNRNGGMSYPRSRTFTFGVQIDF</sequence>
<keyword evidence="4" id="KW-0675">Receptor</keyword>
<name>A0A9D9EK87_9BACT</name>
<evidence type="ECO:0000313" key="4">
    <source>
        <dbReference type="EMBL" id="MBO8449397.1"/>
    </source>
</evidence>
<dbReference type="InterPro" id="IPR037066">
    <property type="entry name" value="Plug_dom_sf"/>
</dbReference>
<protein>
    <submittedName>
        <fullName evidence="4">TonB-dependent receptor</fullName>
    </submittedName>
</protein>
<comment type="subcellular location">
    <subcellularLocation>
        <location evidence="1">Cell outer membrane</location>
        <topology evidence="1">Multi-pass membrane protein</topology>
    </subcellularLocation>
</comment>
<reference evidence="4" key="1">
    <citation type="submission" date="2020-10" db="EMBL/GenBank/DDBJ databases">
        <authorList>
            <person name="Gilroy R."/>
        </authorList>
    </citation>
    <scope>NUCLEOTIDE SEQUENCE</scope>
    <source>
        <strain evidence="4">20514</strain>
    </source>
</reference>
<dbReference type="InterPro" id="IPR023996">
    <property type="entry name" value="TonB-dep_OMP_SusC/RagA"/>
</dbReference>
<dbReference type="NCBIfam" id="TIGR04057">
    <property type="entry name" value="SusC_RagA_signa"/>
    <property type="match status" value="1"/>
</dbReference>
<dbReference type="Gene3D" id="2.60.40.1120">
    <property type="entry name" value="Carboxypeptidase-like, regulatory domain"/>
    <property type="match status" value="1"/>
</dbReference>
<comment type="caution">
    <text evidence="4">The sequence shown here is derived from an EMBL/GenBank/DDBJ whole genome shotgun (WGS) entry which is preliminary data.</text>
</comment>
<evidence type="ECO:0000256" key="2">
    <source>
        <dbReference type="SAM" id="SignalP"/>
    </source>
</evidence>
<dbReference type="Pfam" id="PF07715">
    <property type="entry name" value="Plug"/>
    <property type="match status" value="1"/>
</dbReference>
<organism evidence="4 5">
    <name type="scientific">Candidatus Cryptobacteroides merdigallinarum</name>
    <dbReference type="NCBI Taxonomy" id="2840770"/>
    <lineage>
        <taxon>Bacteria</taxon>
        <taxon>Pseudomonadati</taxon>
        <taxon>Bacteroidota</taxon>
        <taxon>Bacteroidia</taxon>
        <taxon>Bacteroidales</taxon>
        <taxon>Candidatus Cryptobacteroides</taxon>
    </lineage>
</organism>
<dbReference type="InterPro" id="IPR012910">
    <property type="entry name" value="Plug_dom"/>
</dbReference>
<dbReference type="FunFam" id="2.170.130.10:FF:000003">
    <property type="entry name" value="SusC/RagA family TonB-linked outer membrane protein"/>
    <property type="match status" value="1"/>
</dbReference>
<keyword evidence="1" id="KW-0813">Transport</keyword>
<dbReference type="Pfam" id="PF13715">
    <property type="entry name" value="CarbopepD_reg_2"/>
    <property type="match status" value="1"/>
</dbReference>
<dbReference type="InterPro" id="IPR039426">
    <property type="entry name" value="TonB-dep_rcpt-like"/>
</dbReference>
<proteinExistence type="inferred from homology"/>